<evidence type="ECO:0000313" key="5">
    <source>
        <dbReference type="EMBL" id="SDX78158.1"/>
    </source>
</evidence>
<dbReference type="InterPro" id="IPR002933">
    <property type="entry name" value="Peptidase_M20"/>
</dbReference>
<gene>
    <name evidence="5" type="ORF">SAMN05444358_11170</name>
</gene>
<dbReference type="SUPFAM" id="SSF53187">
    <property type="entry name" value="Zn-dependent exopeptidases"/>
    <property type="match status" value="1"/>
</dbReference>
<dbReference type="NCBIfam" id="NF006579">
    <property type="entry name" value="PRK09104.1"/>
    <property type="match status" value="1"/>
</dbReference>
<dbReference type="AlphaFoldDB" id="A0A1H3EIY5"/>
<dbReference type="STRING" id="985054.SAMN05444358_11170"/>
<name>A0A1H3EIY5_9RHOB</name>
<dbReference type="GO" id="GO:0046872">
    <property type="term" value="F:metal ion binding"/>
    <property type="evidence" value="ECO:0007669"/>
    <property type="project" value="UniProtKB-KW"/>
</dbReference>
<dbReference type="Proteomes" id="UP000183400">
    <property type="component" value="Unassembled WGS sequence"/>
</dbReference>
<keyword evidence="2" id="KW-0479">Metal-binding</keyword>
<organism evidence="5 6">
    <name type="scientific">Ruegeria halocynthiae</name>
    <dbReference type="NCBI Taxonomy" id="985054"/>
    <lineage>
        <taxon>Bacteria</taxon>
        <taxon>Pseudomonadati</taxon>
        <taxon>Pseudomonadota</taxon>
        <taxon>Alphaproteobacteria</taxon>
        <taxon>Rhodobacterales</taxon>
        <taxon>Roseobacteraceae</taxon>
        <taxon>Ruegeria</taxon>
    </lineage>
</organism>
<evidence type="ECO:0000259" key="4">
    <source>
        <dbReference type="Pfam" id="PF07687"/>
    </source>
</evidence>
<evidence type="ECO:0000313" key="6">
    <source>
        <dbReference type="Proteomes" id="UP000183400"/>
    </source>
</evidence>
<dbReference type="InterPro" id="IPR011650">
    <property type="entry name" value="Peptidase_M20_dimer"/>
</dbReference>
<sequence>MQIDPVLARADEQLSNALDRLQNFLRIPSISTDPKYTMECERAAGWLARELESLGVDVQTFETDLHPIIVGKIEGDGPHLLFYGHYDVQPVDPVDLWHHDPFDPIIEDTDNGQVVRARGASDDKGQLMTFVEACRAYIDTFGSLPCRVTFLFEGEEEIGSPSLLPFLRAHSKLLLADIAAICDTAMIADDVPSIVSQLRGILEEEFTLHGPSIDLHSGDYGGPAVNPLKELGRVIASFHNDEGTVLVDGFYDDVPDVSPDLLANWDNCGFDEDSYLQKIGLTVASGERGRSSLEQQWALPTLEINGIWGGYQGPGSKTVIPAEAHCKLTFRLVGKTDPEKFGTLSASTSKIMLRLISVCHGNRPLRVHLQPL</sequence>
<evidence type="ECO:0000256" key="2">
    <source>
        <dbReference type="ARBA" id="ARBA00022723"/>
    </source>
</evidence>
<dbReference type="GO" id="GO:0006508">
    <property type="term" value="P:proteolysis"/>
    <property type="evidence" value="ECO:0007669"/>
    <property type="project" value="UniProtKB-KW"/>
</dbReference>
<dbReference type="Pfam" id="PF07687">
    <property type="entry name" value="M20_dimer"/>
    <property type="match status" value="1"/>
</dbReference>
<dbReference type="PANTHER" id="PTHR43270">
    <property type="entry name" value="BETA-ALA-HIS DIPEPTIDASE"/>
    <property type="match status" value="1"/>
</dbReference>
<proteinExistence type="predicted"/>
<evidence type="ECO:0000256" key="1">
    <source>
        <dbReference type="ARBA" id="ARBA00022670"/>
    </source>
</evidence>
<accession>A0A1H3EIY5</accession>
<evidence type="ECO:0000256" key="3">
    <source>
        <dbReference type="ARBA" id="ARBA00022801"/>
    </source>
</evidence>
<keyword evidence="6" id="KW-1185">Reference proteome</keyword>
<dbReference type="Pfam" id="PF01546">
    <property type="entry name" value="Peptidase_M20"/>
    <property type="match status" value="1"/>
</dbReference>
<keyword evidence="3" id="KW-0378">Hydrolase</keyword>
<dbReference type="Gene3D" id="3.40.630.10">
    <property type="entry name" value="Zn peptidases"/>
    <property type="match status" value="1"/>
</dbReference>
<feature type="domain" description="Peptidase M20 dimerisation" evidence="4">
    <location>
        <begin position="199"/>
        <end position="340"/>
    </location>
</feature>
<keyword evidence="1" id="KW-0645">Protease</keyword>
<dbReference type="EMBL" id="FNNP01000011">
    <property type="protein sequence ID" value="SDX78158.1"/>
    <property type="molecule type" value="Genomic_DNA"/>
</dbReference>
<dbReference type="GO" id="GO:0008233">
    <property type="term" value="F:peptidase activity"/>
    <property type="evidence" value="ECO:0007669"/>
    <property type="project" value="UniProtKB-KW"/>
</dbReference>
<reference evidence="6" key="1">
    <citation type="submission" date="2016-10" db="EMBL/GenBank/DDBJ databases">
        <authorList>
            <person name="Varghese N."/>
            <person name="Submissions S."/>
        </authorList>
    </citation>
    <scope>NUCLEOTIDE SEQUENCE [LARGE SCALE GENOMIC DNA]</scope>
    <source>
        <strain evidence="6">DSM 27839</strain>
    </source>
</reference>
<dbReference type="PANTHER" id="PTHR43270:SF12">
    <property type="entry name" value="SUCCINYL-DIAMINOPIMELATE DESUCCINYLASE"/>
    <property type="match status" value="1"/>
</dbReference>
<dbReference type="Gene3D" id="3.30.70.360">
    <property type="match status" value="1"/>
</dbReference>
<dbReference type="InterPro" id="IPR051458">
    <property type="entry name" value="Cyt/Met_Dipeptidase"/>
</dbReference>
<protein>
    <submittedName>
        <fullName evidence="5">Acetylornithine deacetylase/Succinyl-diaminopimelate desuccinylase</fullName>
    </submittedName>
</protein>